<dbReference type="GO" id="GO:0005886">
    <property type="term" value="C:plasma membrane"/>
    <property type="evidence" value="ECO:0007669"/>
    <property type="project" value="UniProtKB-SubCell"/>
</dbReference>
<dbReference type="Pfam" id="PF00001">
    <property type="entry name" value="7tm_1"/>
    <property type="match status" value="2"/>
</dbReference>
<dbReference type="RefSeq" id="XP_008211724.1">
    <property type="nucleotide sequence ID" value="XM_008213502.4"/>
</dbReference>
<feature type="domain" description="G-protein coupled receptors family 1 profile" evidence="12">
    <location>
        <begin position="42"/>
        <end position="612"/>
    </location>
</feature>
<evidence type="ECO:0000256" key="8">
    <source>
        <dbReference type="ARBA" id="ARBA00023170"/>
    </source>
</evidence>
<feature type="transmembrane region" description="Helical" evidence="11">
    <location>
        <begin position="145"/>
        <end position="165"/>
    </location>
</feature>
<dbReference type="PANTHER" id="PTHR22752">
    <property type="entry name" value="G PROTEIN-COUPLED RECEPTOR"/>
    <property type="match status" value="1"/>
</dbReference>
<accession>A0A7M7LUU9</accession>
<dbReference type="Proteomes" id="UP000002358">
    <property type="component" value="Chromosome 5"/>
</dbReference>
<dbReference type="PRINTS" id="PR00237">
    <property type="entry name" value="GPCRRHODOPSN"/>
</dbReference>
<evidence type="ECO:0000256" key="11">
    <source>
        <dbReference type="SAM" id="Phobius"/>
    </source>
</evidence>
<sequence length="720" mass="78763">MDGGSTEDAGGGSFAGLGSLEGWRAPSKIAIWCLVLCGSLLLNATLLVAFIRRPGLRTISNRFVMNLIASNLLAAIVLTGLLITDSCGLSSLTSSGAPSLCALAEGAMAFVTTSSILSVLLIGVDQYLAVVDPLRYRTRIDKLKCALLILAVWLIALLFAGLASLNPEPRSLCWPAGSDDAAAGRRELSFQASLLLGDAAGSNSSELEIEGEIRFDEEEEEERNATASSPPGLGAGVTYGLIYALLYALLGYLLPFLAICWIYVSIYTAARSNSERTRRNGSRPMLSSGSFSEEPGSRPDASLEDFRRIPKISSLSSIDENSEACPSPNPQQQEQRLEPEEQTAVIFTVGSSQVQQNAKDSTQSKVPIAALRAQFLQQDDEPPAATSSRFPEVSGQRRKSSHDLMYEEMMLGSRHPYEYDDDDDDGDDDGDDDEFGHSSDEEQPPRHEEDCEEALPLSQQQQPRRESESGAHSSTRSISVNFDLSEPPKEPQQQQPPPPPIVTITPPGQKSAASSVPLQRAPSVKSNSHSYIHNLKYRISNGSLFKYREETRAARISALVIVMGLICWTPYVYVLLSRNLPGLSPPQEQSSGLDATALGFLVLASYISPLLFGYRSRRVKRELRKFFCFKRELSYKNNRSLMAKKVLRRRHSGATILGIDASIDNARYNIFNCVYGRNRWPKEKVQFVQVPETALAVETCRSSFSSGASTQISSTSTDEC</sequence>
<dbReference type="FunCoup" id="A0A7M7LUU9">
    <property type="interactions" value="65"/>
</dbReference>
<evidence type="ECO:0000256" key="7">
    <source>
        <dbReference type="ARBA" id="ARBA00023136"/>
    </source>
</evidence>
<dbReference type="EnsemblMetazoa" id="XM_008213502">
    <property type="protein sequence ID" value="XP_008211724"/>
    <property type="gene ID" value="LOC100118347"/>
</dbReference>
<dbReference type="InterPro" id="IPR000276">
    <property type="entry name" value="GPCR_Rhodpsn"/>
</dbReference>
<feature type="transmembrane region" description="Helical" evidence="11">
    <location>
        <begin position="241"/>
        <end position="270"/>
    </location>
</feature>
<dbReference type="AlphaFoldDB" id="A0A7M7LUU9"/>
<name>A0A7M7LUU9_NASVI</name>
<evidence type="ECO:0000259" key="12">
    <source>
        <dbReference type="PROSITE" id="PS50262"/>
    </source>
</evidence>
<evidence type="ECO:0000256" key="2">
    <source>
        <dbReference type="ARBA" id="ARBA00010663"/>
    </source>
</evidence>
<evidence type="ECO:0000256" key="5">
    <source>
        <dbReference type="ARBA" id="ARBA00022989"/>
    </source>
</evidence>
<evidence type="ECO:0000256" key="3">
    <source>
        <dbReference type="ARBA" id="ARBA00022475"/>
    </source>
</evidence>
<proteinExistence type="inferred from homology"/>
<feature type="compositionally biased region" description="Acidic residues" evidence="10">
    <location>
        <begin position="419"/>
        <end position="434"/>
    </location>
</feature>
<keyword evidence="4 11" id="KW-0812">Transmembrane</keyword>
<protein>
    <recommendedName>
        <fullName evidence="12">G-protein coupled receptors family 1 profile domain-containing protein</fullName>
    </recommendedName>
</protein>
<keyword evidence="7 11" id="KW-0472">Membrane</keyword>
<comment type="similarity">
    <text evidence="2">Belongs to the G-protein coupled receptor 1 family.</text>
</comment>
<dbReference type="PANTHER" id="PTHR22752:SF1">
    <property type="entry name" value="G-PROTEIN COUPLED RECEPTOR 176"/>
    <property type="match status" value="1"/>
</dbReference>
<dbReference type="KEGG" id="nvi:100118347"/>
<keyword evidence="6" id="KW-0297">G-protein coupled receptor</keyword>
<dbReference type="EnsemblMetazoa" id="XM_008213496">
    <property type="protein sequence ID" value="XP_008211718"/>
    <property type="gene ID" value="LOC100118347"/>
</dbReference>
<feature type="region of interest" description="Disordered" evidence="10">
    <location>
        <begin position="377"/>
        <end position="525"/>
    </location>
</feature>
<evidence type="ECO:0000256" key="1">
    <source>
        <dbReference type="ARBA" id="ARBA00004651"/>
    </source>
</evidence>
<feature type="transmembrane region" description="Helical" evidence="11">
    <location>
        <begin position="63"/>
        <end position="83"/>
    </location>
</feature>
<dbReference type="Gene3D" id="1.20.1070.10">
    <property type="entry name" value="Rhodopsin 7-helix transmembrane proteins"/>
    <property type="match status" value="2"/>
</dbReference>
<keyword evidence="9" id="KW-0807">Transducer</keyword>
<dbReference type="RefSeq" id="XP_001602335.2">
    <property type="nucleotide sequence ID" value="XM_001602285.5"/>
</dbReference>
<dbReference type="RefSeq" id="XP_008211729.1">
    <property type="nucleotide sequence ID" value="XM_008213507.3"/>
</dbReference>
<feature type="transmembrane region" description="Helical" evidence="11">
    <location>
        <begin position="596"/>
        <end position="614"/>
    </location>
</feature>
<dbReference type="PROSITE" id="PS50262">
    <property type="entry name" value="G_PROTEIN_RECEP_F1_2"/>
    <property type="match status" value="1"/>
</dbReference>
<evidence type="ECO:0000313" key="14">
    <source>
        <dbReference type="Proteomes" id="UP000002358"/>
    </source>
</evidence>
<dbReference type="EnsemblMetazoa" id="XM_008213507">
    <property type="protein sequence ID" value="XP_008211729"/>
    <property type="gene ID" value="LOC100118347"/>
</dbReference>
<feature type="compositionally biased region" description="Polar residues" evidence="10">
    <location>
        <begin position="470"/>
        <end position="482"/>
    </location>
</feature>
<dbReference type="GeneID" id="100118347"/>
<feature type="transmembrane region" description="Helical" evidence="11">
    <location>
        <begin position="103"/>
        <end position="124"/>
    </location>
</feature>
<dbReference type="GO" id="GO:0004930">
    <property type="term" value="F:G protein-coupled receptor activity"/>
    <property type="evidence" value="ECO:0007669"/>
    <property type="project" value="UniProtKB-KW"/>
</dbReference>
<keyword evidence="5 11" id="KW-1133">Transmembrane helix</keyword>
<dbReference type="InterPro" id="IPR017452">
    <property type="entry name" value="GPCR_Rhodpsn_7TM"/>
</dbReference>
<reference evidence="13" key="1">
    <citation type="submission" date="2021-01" db="UniProtKB">
        <authorList>
            <consortium name="EnsemblMetazoa"/>
        </authorList>
    </citation>
    <scope>IDENTIFICATION</scope>
</reference>
<dbReference type="RefSeq" id="XP_008211718.1">
    <property type="nucleotide sequence ID" value="XM_008213496.3"/>
</dbReference>
<evidence type="ECO:0000313" key="13">
    <source>
        <dbReference type="EnsemblMetazoa" id="XP_008211729"/>
    </source>
</evidence>
<feature type="region of interest" description="Disordered" evidence="10">
    <location>
        <begin position="273"/>
        <end position="339"/>
    </location>
</feature>
<keyword evidence="3" id="KW-1003">Cell membrane</keyword>
<feature type="transmembrane region" description="Helical" evidence="11">
    <location>
        <begin position="29"/>
        <end position="51"/>
    </location>
</feature>
<evidence type="ECO:0000256" key="6">
    <source>
        <dbReference type="ARBA" id="ARBA00023040"/>
    </source>
</evidence>
<evidence type="ECO:0000256" key="10">
    <source>
        <dbReference type="SAM" id="MobiDB-lite"/>
    </source>
</evidence>
<dbReference type="EnsemblMetazoa" id="XM_001602285">
    <property type="protein sequence ID" value="XP_001602335"/>
    <property type="gene ID" value="LOC100118347"/>
</dbReference>
<feature type="transmembrane region" description="Helical" evidence="11">
    <location>
        <begin position="556"/>
        <end position="576"/>
    </location>
</feature>
<organism evidence="13 14">
    <name type="scientific">Nasonia vitripennis</name>
    <name type="common">Parasitic wasp</name>
    <dbReference type="NCBI Taxonomy" id="7425"/>
    <lineage>
        <taxon>Eukaryota</taxon>
        <taxon>Metazoa</taxon>
        <taxon>Ecdysozoa</taxon>
        <taxon>Arthropoda</taxon>
        <taxon>Hexapoda</taxon>
        <taxon>Insecta</taxon>
        <taxon>Pterygota</taxon>
        <taxon>Neoptera</taxon>
        <taxon>Endopterygota</taxon>
        <taxon>Hymenoptera</taxon>
        <taxon>Apocrita</taxon>
        <taxon>Proctotrupomorpha</taxon>
        <taxon>Chalcidoidea</taxon>
        <taxon>Pteromalidae</taxon>
        <taxon>Pteromalinae</taxon>
        <taxon>Nasonia</taxon>
    </lineage>
</organism>
<comment type="subcellular location">
    <subcellularLocation>
        <location evidence="1">Cell membrane</location>
        <topology evidence="1">Multi-pass membrane protein</topology>
    </subcellularLocation>
</comment>
<evidence type="ECO:0000256" key="4">
    <source>
        <dbReference type="ARBA" id="ARBA00022692"/>
    </source>
</evidence>
<dbReference type="OrthoDB" id="5980076at2759"/>
<keyword evidence="8" id="KW-0675">Receptor</keyword>
<evidence type="ECO:0000256" key="9">
    <source>
        <dbReference type="ARBA" id="ARBA00023224"/>
    </source>
</evidence>
<dbReference type="SUPFAM" id="SSF81321">
    <property type="entry name" value="Family A G protein-coupled receptor-like"/>
    <property type="match status" value="1"/>
</dbReference>
<feature type="compositionally biased region" description="Basic and acidic residues" evidence="10">
    <location>
        <begin position="435"/>
        <end position="449"/>
    </location>
</feature>
<dbReference type="CDD" id="cd00637">
    <property type="entry name" value="7tm_classA_rhodopsin-like"/>
    <property type="match status" value="1"/>
</dbReference>
<dbReference type="InParanoid" id="A0A7M7LUU9"/>
<keyword evidence="14" id="KW-1185">Reference proteome</keyword>